<name>A0A0B7C2L2_9EUPU</name>
<protein>
    <submittedName>
        <fullName evidence="1">Uncharacterized protein</fullName>
    </submittedName>
</protein>
<evidence type="ECO:0000313" key="1">
    <source>
        <dbReference type="EMBL" id="CEK99422.1"/>
    </source>
</evidence>
<sequence>MRKSTHLAPYLHTETLKHHLFIQEQSPIRTVLISRKLSYKTLKYPPSSADITVWHEIIINKQKMAM</sequence>
<organism evidence="1">
    <name type="scientific">Arion vulgaris</name>
    <dbReference type="NCBI Taxonomy" id="1028688"/>
    <lineage>
        <taxon>Eukaryota</taxon>
        <taxon>Metazoa</taxon>
        <taxon>Spiralia</taxon>
        <taxon>Lophotrochozoa</taxon>
        <taxon>Mollusca</taxon>
        <taxon>Gastropoda</taxon>
        <taxon>Heterobranchia</taxon>
        <taxon>Euthyneura</taxon>
        <taxon>Panpulmonata</taxon>
        <taxon>Eupulmonata</taxon>
        <taxon>Stylommatophora</taxon>
        <taxon>Helicina</taxon>
        <taxon>Arionoidea</taxon>
        <taxon>Arionidae</taxon>
        <taxon>Arion</taxon>
    </lineage>
</organism>
<reference evidence="1" key="1">
    <citation type="submission" date="2014-12" db="EMBL/GenBank/DDBJ databases">
        <title>Insight into the proteome of Arion vulgaris.</title>
        <authorList>
            <person name="Aradska J."/>
            <person name="Bulat T."/>
            <person name="Smidak R."/>
            <person name="Sarate P."/>
            <person name="Gangsoo J."/>
            <person name="Sialana F."/>
            <person name="Bilban M."/>
            <person name="Lubec G."/>
        </authorList>
    </citation>
    <scope>NUCLEOTIDE SEQUENCE</scope>
    <source>
        <tissue evidence="1">Skin</tissue>
    </source>
</reference>
<dbReference type="AlphaFoldDB" id="A0A0B7C2L2"/>
<accession>A0A0B7C2L2</accession>
<proteinExistence type="predicted"/>
<dbReference type="EMBL" id="HACG01052551">
    <property type="protein sequence ID" value="CEK99422.1"/>
    <property type="molecule type" value="Transcribed_RNA"/>
</dbReference>
<feature type="non-terminal residue" evidence="1">
    <location>
        <position position="66"/>
    </location>
</feature>
<gene>
    <name evidence="1" type="primary">ORF221231</name>
</gene>